<gene>
    <name evidence="2" type="ORF">KJF94_16150</name>
</gene>
<proteinExistence type="predicted"/>
<dbReference type="InterPro" id="IPR013232">
    <property type="entry name" value="Phage_T7_Gp1.1"/>
</dbReference>
<evidence type="ECO:0000256" key="1">
    <source>
        <dbReference type="SAM" id="MobiDB-lite"/>
    </source>
</evidence>
<sequence>MNAAMTFEKNPRKVRRNADEMEQVRAKKGKRNKTQRGGRTEWEAAE</sequence>
<feature type="compositionally biased region" description="Basic and acidic residues" evidence="1">
    <location>
        <begin position="16"/>
        <end position="25"/>
    </location>
</feature>
<dbReference type="Proteomes" id="UP000681155">
    <property type="component" value="Chromosome"/>
</dbReference>
<protein>
    <submittedName>
        <fullName evidence="2">Uncharacterized protein</fullName>
    </submittedName>
</protein>
<feature type="region of interest" description="Disordered" evidence="1">
    <location>
        <begin position="1"/>
        <end position="46"/>
    </location>
</feature>
<accession>A0ABX8EQA7</accession>
<dbReference type="Pfam" id="PF08200">
    <property type="entry name" value="Phage_T7_1_1"/>
    <property type="match status" value="1"/>
</dbReference>
<reference evidence="2 3" key="1">
    <citation type="submission" date="2021-05" db="EMBL/GenBank/DDBJ databases">
        <title>Complete genome of the cytokinin-producing biocontrol strain Pseudomonas fluorescens G20-18.</title>
        <authorList>
            <person name="Nielsen T.K."/>
            <person name="Mekureyaw M.F."/>
            <person name="Hansen L.H."/>
            <person name="Nicolaisen M.H."/>
            <person name="Roitsch T.G."/>
            <person name="Hennessy R.C."/>
        </authorList>
    </citation>
    <scope>NUCLEOTIDE SEQUENCE [LARGE SCALE GENOMIC DNA]</scope>
    <source>
        <strain evidence="2 3">G20-18</strain>
    </source>
</reference>
<dbReference type="EMBL" id="CP075566">
    <property type="protein sequence ID" value="QVW21445.1"/>
    <property type="molecule type" value="Genomic_DNA"/>
</dbReference>
<evidence type="ECO:0000313" key="3">
    <source>
        <dbReference type="Proteomes" id="UP000681155"/>
    </source>
</evidence>
<feature type="compositionally biased region" description="Basic residues" evidence="1">
    <location>
        <begin position="26"/>
        <end position="36"/>
    </location>
</feature>
<dbReference type="RefSeq" id="WP_203306425.1">
    <property type="nucleotide sequence ID" value="NZ_CP075566.1"/>
</dbReference>
<keyword evidence="3" id="KW-1185">Reference proteome</keyword>
<name>A0ABX8EQA7_9PSED</name>
<organism evidence="2 3">
    <name type="scientific">Pseudomonas hormoni</name>
    <dbReference type="NCBI Taxonomy" id="3093767"/>
    <lineage>
        <taxon>Bacteria</taxon>
        <taxon>Pseudomonadati</taxon>
        <taxon>Pseudomonadota</taxon>
        <taxon>Gammaproteobacteria</taxon>
        <taxon>Pseudomonadales</taxon>
        <taxon>Pseudomonadaceae</taxon>
        <taxon>Pseudomonas</taxon>
    </lineage>
</organism>
<evidence type="ECO:0000313" key="2">
    <source>
        <dbReference type="EMBL" id="QVW21445.1"/>
    </source>
</evidence>